<evidence type="ECO:0000256" key="5">
    <source>
        <dbReference type="ARBA" id="ARBA00023136"/>
    </source>
</evidence>
<sequence length="275" mass="29094">MSIAAIAFTVEILFTRWMSQRGIPVTTQLLARSLGQVVWIAPTIAASGLAIFATRRLALHLVRGFSSVSTWGLYFLSFALLDLATATVLSFTNVMFTTLAAGPLLRERVTAARWAGTLAGFMGVAIMLRPGTDIPLGGAAAALGAALCWCGITLSSRALTRTESTRSVIAWVGLITTLCATPLAIYFWQPISLTDVLILAAFGLITPTILLLLTEAFRAGEASAVAPFQYLRLPIVTLAGWLIFAETPDATAWAGAAVILVGATIITIAEARAPR</sequence>
<keyword evidence="3 6" id="KW-0812">Transmembrane</keyword>
<dbReference type="InterPro" id="IPR037185">
    <property type="entry name" value="EmrE-like"/>
</dbReference>
<feature type="transmembrane region" description="Helical" evidence="6">
    <location>
        <begin position="73"/>
        <end position="99"/>
    </location>
</feature>
<feature type="domain" description="EamA" evidence="7">
    <location>
        <begin position="138"/>
        <end position="267"/>
    </location>
</feature>
<dbReference type="Pfam" id="PF00892">
    <property type="entry name" value="EamA"/>
    <property type="match status" value="2"/>
</dbReference>
<evidence type="ECO:0000256" key="6">
    <source>
        <dbReference type="SAM" id="Phobius"/>
    </source>
</evidence>
<keyword evidence="9" id="KW-1185">Reference proteome</keyword>
<dbReference type="PANTHER" id="PTHR22911">
    <property type="entry name" value="ACYL-MALONYL CONDENSING ENZYME-RELATED"/>
    <property type="match status" value="1"/>
</dbReference>
<gene>
    <name evidence="8" type="ORF">GXW79_06465</name>
</gene>
<evidence type="ECO:0000313" key="9">
    <source>
        <dbReference type="Proteomes" id="UP001196068"/>
    </source>
</evidence>
<feature type="transmembrane region" description="Helical" evidence="6">
    <location>
        <begin position="29"/>
        <end position="53"/>
    </location>
</feature>
<comment type="subcellular location">
    <subcellularLocation>
        <location evidence="1">Membrane</location>
        <topology evidence="1">Multi-pass membrane protein</topology>
    </subcellularLocation>
</comment>
<evidence type="ECO:0000256" key="4">
    <source>
        <dbReference type="ARBA" id="ARBA00022989"/>
    </source>
</evidence>
<reference evidence="8" key="2">
    <citation type="journal article" date="2021" name="Syst. Appl. Microbiol.">
        <title>Roseomonas hellenica sp. nov., isolated from roots of wild-growing Alkanna tinctoria.</title>
        <authorList>
            <person name="Rat A."/>
            <person name="Naranjo H.D."/>
            <person name="Lebbe L."/>
            <person name="Cnockaert M."/>
            <person name="Krigas N."/>
            <person name="Grigoriadou K."/>
            <person name="Maloupa E."/>
            <person name="Willems A."/>
        </authorList>
    </citation>
    <scope>NUCLEOTIDE SEQUENCE</scope>
    <source>
        <strain evidence="8">LMG 28251</strain>
    </source>
</reference>
<keyword evidence="5 6" id="KW-0472">Membrane</keyword>
<keyword evidence="4 6" id="KW-1133">Transmembrane helix</keyword>
<dbReference type="InterPro" id="IPR000620">
    <property type="entry name" value="EamA_dom"/>
</dbReference>
<feature type="transmembrane region" description="Helical" evidence="6">
    <location>
        <begin position="111"/>
        <end position="128"/>
    </location>
</feature>
<feature type="transmembrane region" description="Helical" evidence="6">
    <location>
        <begin position="225"/>
        <end position="244"/>
    </location>
</feature>
<evidence type="ECO:0000256" key="2">
    <source>
        <dbReference type="ARBA" id="ARBA00009853"/>
    </source>
</evidence>
<evidence type="ECO:0000313" key="8">
    <source>
        <dbReference type="EMBL" id="MBR0654718.1"/>
    </source>
</evidence>
<feature type="transmembrane region" description="Helical" evidence="6">
    <location>
        <begin position="250"/>
        <end position="269"/>
    </location>
</feature>
<feature type="transmembrane region" description="Helical" evidence="6">
    <location>
        <begin position="168"/>
        <end position="188"/>
    </location>
</feature>
<dbReference type="EMBL" id="JAAEDH010000005">
    <property type="protein sequence ID" value="MBR0654718.1"/>
    <property type="molecule type" value="Genomic_DNA"/>
</dbReference>
<dbReference type="GO" id="GO:0016020">
    <property type="term" value="C:membrane"/>
    <property type="evidence" value="ECO:0007669"/>
    <property type="project" value="UniProtKB-SubCell"/>
</dbReference>
<evidence type="ECO:0000256" key="3">
    <source>
        <dbReference type="ARBA" id="ARBA00022692"/>
    </source>
</evidence>
<dbReference type="SUPFAM" id="SSF103481">
    <property type="entry name" value="Multidrug resistance efflux transporter EmrE"/>
    <property type="match status" value="2"/>
</dbReference>
<dbReference type="Proteomes" id="UP001196068">
    <property type="component" value="Unassembled WGS sequence"/>
</dbReference>
<organism evidence="8 9">
    <name type="scientific">Plastoroseomonas arctica</name>
    <dbReference type="NCBI Taxonomy" id="1509237"/>
    <lineage>
        <taxon>Bacteria</taxon>
        <taxon>Pseudomonadati</taxon>
        <taxon>Pseudomonadota</taxon>
        <taxon>Alphaproteobacteria</taxon>
        <taxon>Acetobacterales</taxon>
        <taxon>Acetobacteraceae</taxon>
        <taxon>Plastoroseomonas</taxon>
    </lineage>
</organism>
<reference evidence="8" key="1">
    <citation type="submission" date="2020-01" db="EMBL/GenBank/DDBJ databases">
        <authorList>
            <person name="Rat A."/>
        </authorList>
    </citation>
    <scope>NUCLEOTIDE SEQUENCE</scope>
    <source>
        <strain evidence="8">LMG 28251</strain>
    </source>
</reference>
<evidence type="ECO:0000256" key="1">
    <source>
        <dbReference type="ARBA" id="ARBA00004141"/>
    </source>
</evidence>
<accession>A0AAF1KNK3</accession>
<feature type="transmembrane region" description="Helical" evidence="6">
    <location>
        <begin position="134"/>
        <end position="156"/>
    </location>
</feature>
<comment type="similarity">
    <text evidence="2">Belongs to the drug/metabolite transporter (DMT) superfamily. 10 TMS drug/metabolite exporter (DME) (TC 2.A.7.3) family.</text>
</comment>
<feature type="domain" description="EamA" evidence="7">
    <location>
        <begin position="3"/>
        <end position="128"/>
    </location>
</feature>
<dbReference type="PANTHER" id="PTHR22911:SF6">
    <property type="entry name" value="SOLUTE CARRIER FAMILY 35 MEMBER G1"/>
    <property type="match status" value="1"/>
</dbReference>
<name>A0AAF1KNK3_9PROT</name>
<feature type="transmembrane region" description="Helical" evidence="6">
    <location>
        <begin position="194"/>
        <end position="213"/>
    </location>
</feature>
<comment type="caution">
    <text evidence="8">The sequence shown here is derived from an EMBL/GenBank/DDBJ whole genome shotgun (WGS) entry which is preliminary data.</text>
</comment>
<dbReference type="AlphaFoldDB" id="A0AAF1KNK3"/>
<evidence type="ECO:0000259" key="7">
    <source>
        <dbReference type="Pfam" id="PF00892"/>
    </source>
</evidence>
<protein>
    <submittedName>
        <fullName evidence="8">DMT family transporter</fullName>
    </submittedName>
</protein>
<proteinExistence type="inferred from homology"/>